<evidence type="ECO:0000259" key="5">
    <source>
        <dbReference type="PROSITE" id="PS51898"/>
    </source>
</evidence>
<dbReference type="Pfam" id="PF00589">
    <property type="entry name" value="Phage_integrase"/>
    <property type="match status" value="1"/>
</dbReference>
<organism evidence="6 7">
    <name type="scientific">Pseudomonas putida</name>
    <name type="common">Arthrobacter siderocapsulatus</name>
    <dbReference type="NCBI Taxonomy" id="303"/>
    <lineage>
        <taxon>Bacteria</taxon>
        <taxon>Pseudomonadati</taxon>
        <taxon>Pseudomonadota</taxon>
        <taxon>Gammaproteobacteria</taxon>
        <taxon>Pseudomonadales</taxon>
        <taxon>Pseudomonadaceae</taxon>
        <taxon>Pseudomonas</taxon>
    </lineage>
</organism>
<evidence type="ECO:0000256" key="2">
    <source>
        <dbReference type="ARBA" id="ARBA00022908"/>
    </source>
</evidence>
<keyword evidence="2" id="KW-0229">DNA integration</keyword>
<dbReference type="InterPro" id="IPR011010">
    <property type="entry name" value="DNA_brk_join_enz"/>
</dbReference>
<dbReference type="GO" id="GO:0006310">
    <property type="term" value="P:DNA recombination"/>
    <property type="evidence" value="ECO:0007669"/>
    <property type="project" value="UniProtKB-KW"/>
</dbReference>
<dbReference type="RefSeq" id="WP_103437728.1">
    <property type="nucleotide sequence ID" value="NZ_MIND01000018.1"/>
</dbReference>
<comment type="caution">
    <text evidence="6">The sequence shown here is derived from an EMBL/GenBank/DDBJ whole genome shotgun (WGS) entry which is preliminary data.</text>
</comment>
<evidence type="ECO:0000313" key="6">
    <source>
        <dbReference type="EMBL" id="POF89687.1"/>
    </source>
</evidence>
<dbReference type="InterPro" id="IPR050090">
    <property type="entry name" value="Tyrosine_recombinase_XerCD"/>
</dbReference>
<dbReference type="InterPro" id="IPR004107">
    <property type="entry name" value="Integrase_SAM-like_N"/>
</dbReference>
<dbReference type="GO" id="GO:0003677">
    <property type="term" value="F:DNA binding"/>
    <property type="evidence" value="ECO:0007669"/>
    <property type="project" value="UniProtKB-KW"/>
</dbReference>
<evidence type="ECO:0000256" key="3">
    <source>
        <dbReference type="ARBA" id="ARBA00023125"/>
    </source>
</evidence>
<dbReference type="EMBL" id="MIND01000018">
    <property type="protein sequence ID" value="POF89687.1"/>
    <property type="molecule type" value="Genomic_DNA"/>
</dbReference>
<comment type="similarity">
    <text evidence="1">Belongs to the 'phage' integrase family.</text>
</comment>
<protein>
    <submittedName>
        <fullName evidence="6">Integrase</fullName>
    </submittedName>
</protein>
<dbReference type="GO" id="GO:0015074">
    <property type="term" value="P:DNA integration"/>
    <property type="evidence" value="ECO:0007669"/>
    <property type="project" value="UniProtKB-KW"/>
</dbReference>
<evidence type="ECO:0000313" key="7">
    <source>
        <dbReference type="Proteomes" id="UP000237194"/>
    </source>
</evidence>
<keyword evidence="4" id="KW-0233">DNA recombination</keyword>
<keyword evidence="3" id="KW-0238">DNA-binding</keyword>
<dbReference type="InterPro" id="IPR013762">
    <property type="entry name" value="Integrase-like_cat_sf"/>
</dbReference>
<dbReference type="InterPro" id="IPR010998">
    <property type="entry name" value="Integrase_recombinase_N"/>
</dbReference>
<reference evidence="6 7" key="1">
    <citation type="submission" date="2016-08" db="EMBL/GenBank/DDBJ databases">
        <authorList>
            <person name="Seilhamer J.J."/>
        </authorList>
    </citation>
    <scope>NUCLEOTIDE SEQUENCE [LARGE SCALE GENOMIC DNA]</scope>
    <source>
        <strain evidence="6 7">KT-27</strain>
    </source>
</reference>
<dbReference type="Pfam" id="PF14659">
    <property type="entry name" value="Phage_int_SAM_3"/>
    <property type="match status" value="1"/>
</dbReference>
<sequence>MGRDGGGVRPASSSSIEITFQYQGVRCRERVQLKPTAANLKKAEQHKAAIEYAISNGSFDYAATFPESKRAAKFVRASSNQNIGVYLDEWLERKTPKLKTSTAILYKSIIRSVLKPYFGDLALCDLSRKVLKEKLSDYQVSNTRLTSVQTCFRSALNDAVEDEVIDSHALIGWSYRKKEEIKEDDDIDPFTREEQQALLRASRGETWAQLQFAFWTGLRPSELIALEWGDIDWIAGEIRVVRARTRGAKTPESTKTPSSRRAIKMLGPAREALMKQKELTFLAGKHIFLDPINGEPWKHAGYIYRNLWMPAMKKSGVRWRRPYQSRHTYASMMLSAGENPMWVAKQMGHKDWTMIAKVYGRWMPSADVGAGGRAEALFGDNGSVMTASPLEPSISLG</sequence>
<evidence type="ECO:0000256" key="1">
    <source>
        <dbReference type="ARBA" id="ARBA00008857"/>
    </source>
</evidence>
<proteinExistence type="inferred from homology"/>
<dbReference type="AlphaFoldDB" id="A0A2S3WFD4"/>
<dbReference type="Pfam" id="PF12167">
    <property type="entry name" value="Arm-DNA-bind_2"/>
    <property type="match status" value="1"/>
</dbReference>
<dbReference type="InterPro" id="IPR002104">
    <property type="entry name" value="Integrase_catalytic"/>
</dbReference>
<accession>A0A2S3WFD4</accession>
<dbReference type="Gene3D" id="1.10.150.130">
    <property type="match status" value="1"/>
</dbReference>
<dbReference type="SUPFAM" id="SSF56349">
    <property type="entry name" value="DNA breaking-rejoining enzymes"/>
    <property type="match status" value="1"/>
</dbReference>
<name>A0A2S3WFD4_PSEPU</name>
<dbReference type="PANTHER" id="PTHR30349">
    <property type="entry name" value="PHAGE INTEGRASE-RELATED"/>
    <property type="match status" value="1"/>
</dbReference>
<dbReference type="InterPro" id="IPR022000">
    <property type="entry name" value="Min27-like_integrase_DNA_bind"/>
</dbReference>
<dbReference type="PROSITE" id="PS51898">
    <property type="entry name" value="TYR_RECOMBINASE"/>
    <property type="match status" value="1"/>
</dbReference>
<dbReference type="Gene3D" id="1.10.443.10">
    <property type="entry name" value="Intergrase catalytic core"/>
    <property type="match status" value="1"/>
</dbReference>
<gene>
    <name evidence="6" type="ORF">BGP80_17640</name>
</gene>
<reference evidence="6 7" key="2">
    <citation type="submission" date="2018-03" db="EMBL/GenBank/DDBJ databases">
        <title>Draft genome of Pseudomonas putida strain KT-27.</title>
        <authorList>
            <person name="Yoshizawa S."/>
            <person name="Khan N.H."/>
            <person name="Nishimura M."/>
            <person name="Chiura H.X."/>
            <person name="Ogura Y."/>
            <person name="Hayashi T."/>
            <person name="Kogure K."/>
        </authorList>
    </citation>
    <scope>NUCLEOTIDE SEQUENCE [LARGE SCALE GENOMIC DNA]</scope>
    <source>
        <strain evidence="6 7">KT-27</strain>
    </source>
</reference>
<dbReference type="Proteomes" id="UP000237194">
    <property type="component" value="Unassembled WGS sequence"/>
</dbReference>
<evidence type="ECO:0000256" key="4">
    <source>
        <dbReference type="ARBA" id="ARBA00023172"/>
    </source>
</evidence>
<dbReference type="CDD" id="cd01189">
    <property type="entry name" value="INT_ICEBs1_C_like"/>
    <property type="match status" value="1"/>
</dbReference>
<feature type="domain" description="Tyr recombinase" evidence="5">
    <location>
        <begin position="185"/>
        <end position="372"/>
    </location>
</feature>
<dbReference type="PANTHER" id="PTHR30349:SF64">
    <property type="entry name" value="PROPHAGE INTEGRASE INTD-RELATED"/>
    <property type="match status" value="1"/>
</dbReference>